<evidence type="ECO:0000256" key="6">
    <source>
        <dbReference type="ARBA" id="ARBA00023277"/>
    </source>
</evidence>
<evidence type="ECO:0000259" key="7">
    <source>
        <dbReference type="Pfam" id="PF07005"/>
    </source>
</evidence>
<reference evidence="9 10" key="1">
    <citation type="journal article" date="2021" name="Syst. Appl. Microbiol.">
        <title>Pseudomonas lalucatii sp. nov. isolated from Vallgornera, a karstic cave in Mallorca, Western Mediterranean.</title>
        <authorList>
            <person name="Busquets A."/>
            <person name="Mulet M."/>
            <person name="Gomila M."/>
            <person name="Garcia-Valdes E."/>
        </authorList>
    </citation>
    <scope>NUCLEOTIDE SEQUENCE [LARGE SCALE GENOMIC DNA]</scope>
    <source>
        <strain evidence="9 10">R1b54</strain>
    </source>
</reference>
<evidence type="ECO:0000313" key="10">
    <source>
        <dbReference type="Proteomes" id="UP001196601"/>
    </source>
</evidence>
<evidence type="ECO:0000256" key="1">
    <source>
        <dbReference type="ARBA" id="ARBA00005715"/>
    </source>
</evidence>
<sequence>MSTDLLLSYYGDDLTGSTDVMESLTLHGVPTVLFLKPPSPEQRARFAECRAIGLAGTSRSESPQWMEQHLPTAFTWLKSLNADFCHYKVCSTFDSAPQVGSIGKALDIGHRLFDQPLTPVVVGAPQLKRYTAFGHLFATVNGTTYRLDRHPVMSRHPVTPMADSDLRVHLGKQTDKQIALADLVALGSADVDACIDRLMAGPDEVLLYDVPDVTIQREVGRQLCRTRKAGGQFVVGSSGVEYALVKAWAEQGVIPGQSDFTSPGAVDRIAVVSGSCSQVTARQIACAEKNGFATIALDPRRLVLDGERESALQEAVEQGLAALRNGLSVVLYTAKGPDSNLVAKEEMSEAFRHRIGEFLGKILKQLIEQEQLQRAVIAGGDTSSHALQQLGIFALTARLPLTESPGSPLCTAYSENPAFDGLQIALKGGQIGTDAYFSSIRDGIR</sequence>
<evidence type="ECO:0000313" key="9">
    <source>
        <dbReference type="EMBL" id="MBS7664446.1"/>
    </source>
</evidence>
<dbReference type="InterPro" id="IPR037051">
    <property type="entry name" value="4-carb_acid_sugar_kinase_N_sf"/>
</dbReference>
<feature type="domain" description="Four-carbon acid sugar kinase N-terminal" evidence="7">
    <location>
        <begin position="8"/>
        <end position="244"/>
    </location>
</feature>
<dbReference type="InterPro" id="IPR042213">
    <property type="entry name" value="NBD_C_sf"/>
</dbReference>
<proteinExistence type="inferred from homology"/>
<accession>A0ABS5Q6T0</accession>
<dbReference type="InterPro" id="IPR031475">
    <property type="entry name" value="NBD_C"/>
</dbReference>
<dbReference type="SUPFAM" id="SSF142764">
    <property type="entry name" value="YgbK-like"/>
    <property type="match status" value="1"/>
</dbReference>
<dbReference type="Pfam" id="PF17042">
    <property type="entry name" value="NBD_C"/>
    <property type="match status" value="1"/>
</dbReference>
<keyword evidence="2" id="KW-0808">Transferase</keyword>
<keyword evidence="5" id="KW-0067">ATP-binding</keyword>
<keyword evidence="6" id="KW-0119">Carbohydrate metabolism</keyword>
<protein>
    <submittedName>
        <fullName evidence="9">Four-carbon acid sugar kinase family protein</fullName>
    </submittedName>
</protein>
<gene>
    <name evidence="9" type="ORF">I0D00_21260</name>
</gene>
<evidence type="ECO:0000256" key="4">
    <source>
        <dbReference type="ARBA" id="ARBA00022777"/>
    </source>
</evidence>
<keyword evidence="4 9" id="KW-0418">Kinase</keyword>
<comment type="similarity">
    <text evidence="1">Belongs to the four-carbon acid sugar kinase family.</text>
</comment>
<evidence type="ECO:0000256" key="3">
    <source>
        <dbReference type="ARBA" id="ARBA00022741"/>
    </source>
</evidence>
<dbReference type="RefSeq" id="WP_213641762.1">
    <property type="nucleotide sequence ID" value="NZ_JADPMV010000002.1"/>
</dbReference>
<name>A0ABS5Q6T0_9PSED</name>
<keyword evidence="3" id="KW-0547">Nucleotide-binding</keyword>
<comment type="caution">
    <text evidence="9">The sequence shown here is derived from an EMBL/GenBank/DDBJ whole genome shotgun (WGS) entry which is preliminary data.</text>
</comment>
<evidence type="ECO:0000259" key="8">
    <source>
        <dbReference type="Pfam" id="PF17042"/>
    </source>
</evidence>
<dbReference type="Gene3D" id="3.40.980.20">
    <property type="entry name" value="Four-carbon acid sugar kinase, nucleotide binding domain"/>
    <property type="match status" value="1"/>
</dbReference>
<keyword evidence="10" id="KW-1185">Reference proteome</keyword>
<dbReference type="EMBL" id="JADPMV010000002">
    <property type="protein sequence ID" value="MBS7664446.1"/>
    <property type="molecule type" value="Genomic_DNA"/>
</dbReference>
<dbReference type="Pfam" id="PF07005">
    <property type="entry name" value="SBD_N"/>
    <property type="match status" value="1"/>
</dbReference>
<dbReference type="Proteomes" id="UP001196601">
    <property type="component" value="Unassembled WGS sequence"/>
</dbReference>
<organism evidence="9 10">
    <name type="scientific">Pseudomonas lalucatii</name>
    <dbReference type="NCBI Taxonomy" id="1424203"/>
    <lineage>
        <taxon>Bacteria</taxon>
        <taxon>Pseudomonadati</taxon>
        <taxon>Pseudomonadota</taxon>
        <taxon>Gammaproteobacteria</taxon>
        <taxon>Pseudomonadales</taxon>
        <taxon>Pseudomonadaceae</taxon>
        <taxon>Pseudomonas</taxon>
    </lineage>
</organism>
<dbReference type="InterPro" id="IPR010737">
    <property type="entry name" value="4-carb_acid_sugar_kinase_N"/>
</dbReference>
<dbReference type="GO" id="GO:0016301">
    <property type="term" value="F:kinase activity"/>
    <property type="evidence" value="ECO:0007669"/>
    <property type="project" value="UniProtKB-KW"/>
</dbReference>
<evidence type="ECO:0000256" key="5">
    <source>
        <dbReference type="ARBA" id="ARBA00022840"/>
    </source>
</evidence>
<evidence type="ECO:0000256" key="2">
    <source>
        <dbReference type="ARBA" id="ARBA00022679"/>
    </source>
</evidence>
<feature type="domain" description="Four-carbon acid sugar kinase nucleotide binding" evidence="8">
    <location>
        <begin position="270"/>
        <end position="437"/>
    </location>
</feature>
<dbReference type="Gene3D" id="3.40.50.10840">
    <property type="entry name" value="Putative sugar-binding, N-terminal domain"/>
    <property type="match status" value="1"/>
</dbReference>